<dbReference type="Pfam" id="PF14119">
    <property type="entry name" value="DUF4288"/>
    <property type="match status" value="1"/>
</dbReference>
<keyword evidence="2" id="KW-1185">Reference proteome</keyword>
<evidence type="ECO:0000313" key="1">
    <source>
        <dbReference type="EMBL" id="RAP77227.1"/>
    </source>
</evidence>
<comment type="caution">
    <text evidence="1">The sequence shown here is derived from an EMBL/GenBank/DDBJ whole genome shotgun (WGS) entry which is preliminary data.</text>
</comment>
<protein>
    <submittedName>
        <fullName evidence="1">Uncharacterized protein</fullName>
    </submittedName>
</protein>
<dbReference type="OrthoDB" id="2908987at2"/>
<dbReference type="Proteomes" id="UP000249260">
    <property type="component" value="Unassembled WGS sequence"/>
</dbReference>
<dbReference type="RefSeq" id="WP_112880352.1">
    <property type="nucleotide sequence ID" value="NZ_QLUW01000001.1"/>
</dbReference>
<organism evidence="1 2">
    <name type="scientific">Paenibacillus montanisoli</name>
    <dbReference type="NCBI Taxonomy" id="2081970"/>
    <lineage>
        <taxon>Bacteria</taxon>
        <taxon>Bacillati</taxon>
        <taxon>Bacillota</taxon>
        <taxon>Bacilli</taxon>
        <taxon>Bacillales</taxon>
        <taxon>Paenibacillaceae</taxon>
        <taxon>Paenibacillus</taxon>
    </lineage>
</organism>
<dbReference type="AlphaFoldDB" id="A0A328U341"/>
<dbReference type="InterPro" id="IPR025630">
    <property type="entry name" value="DUF4288"/>
</dbReference>
<gene>
    <name evidence="1" type="ORF">DL346_01625</name>
</gene>
<name>A0A328U341_9BACL</name>
<sequence>MILVQASSHEQAYSKAKLVAKDDEMEYTNVYGETVKYVFIKAIQSLHLWDKTLQTGTEVHYRFLYTPSCHEMIFFHNNTLKKQDYPMVESVQMM</sequence>
<evidence type="ECO:0000313" key="2">
    <source>
        <dbReference type="Proteomes" id="UP000249260"/>
    </source>
</evidence>
<reference evidence="1 2" key="1">
    <citation type="submission" date="2018-06" db="EMBL/GenBank/DDBJ databases">
        <title>Paenibacillus montanisoli sp. nov., isolated from mountain area soil.</title>
        <authorList>
            <person name="Wu M."/>
        </authorList>
    </citation>
    <scope>NUCLEOTIDE SEQUENCE [LARGE SCALE GENOMIC DNA]</scope>
    <source>
        <strain evidence="1 2">RA17</strain>
    </source>
</reference>
<dbReference type="EMBL" id="QLUW01000001">
    <property type="protein sequence ID" value="RAP77227.1"/>
    <property type="molecule type" value="Genomic_DNA"/>
</dbReference>
<accession>A0A328U341</accession>
<proteinExistence type="predicted"/>